<dbReference type="InterPro" id="IPR012337">
    <property type="entry name" value="RNaseH-like_sf"/>
</dbReference>
<dbReference type="Proteomes" id="UP000253153">
    <property type="component" value="Unassembled WGS sequence"/>
</dbReference>
<organism evidence="2 3">
    <name type="scientific">Fusarium coffeatum</name>
    <dbReference type="NCBI Taxonomy" id="231269"/>
    <lineage>
        <taxon>Eukaryota</taxon>
        <taxon>Fungi</taxon>
        <taxon>Dikarya</taxon>
        <taxon>Ascomycota</taxon>
        <taxon>Pezizomycotina</taxon>
        <taxon>Sordariomycetes</taxon>
        <taxon>Hypocreomycetidae</taxon>
        <taxon>Hypocreales</taxon>
        <taxon>Nectriaceae</taxon>
        <taxon>Fusarium</taxon>
        <taxon>Fusarium incarnatum-equiseti species complex</taxon>
    </lineage>
</organism>
<dbReference type="Gene3D" id="3.30.420.10">
    <property type="entry name" value="Ribonuclease H-like superfamily/Ribonuclease H"/>
    <property type="match status" value="1"/>
</dbReference>
<protein>
    <recommendedName>
        <fullName evidence="1">RNase H type-1 domain-containing protein</fullName>
    </recommendedName>
</protein>
<dbReference type="InterPro" id="IPR002156">
    <property type="entry name" value="RNaseH_domain"/>
</dbReference>
<feature type="domain" description="RNase H type-1" evidence="1">
    <location>
        <begin position="48"/>
        <end position="203"/>
    </location>
</feature>
<reference evidence="2 3" key="1">
    <citation type="submission" date="2018-06" db="EMBL/GenBank/DDBJ databases">
        <title>Fusarium incarnatum-equiseti species complex species 28.</title>
        <authorList>
            <person name="Gardiner D.M."/>
        </authorList>
    </citation>
    <scope>NUCLEOTIDE SEQUENCE [LARGE SCALE GENOMIC DNA]</scope>
    <source>
        <strain evidence="2 3">FIESC_28</strain>
    </source>
</reference>
<evidence type="ECO:0000313" key="3">
    <source>
        <dbReference type="Proteomes" id="UP000253153"/>
    </source>
</evidence>
<name>A0A366QQF2_9HYPO</name>
<dbReference type="Pfam" id="PF00075">
    <property type="entry name" value="RNase_H"/>
    <property type="match status" value="1"/>
</dbReference>
<gene>
    <name evidence="2" type="ORF">FIESC28_10839</name>
</gene>
<dbReference type="GO" id="GO:0003676">
    <property type="term" value="F:nucleic acid binding"/>
    <property type="evidence" value="ECO:0007669"/>
    <property type="project" value="InterPro"/>
</dbReference>
<keyword evidence="3" id="KW-1185">Reference proteome</keyword>
<dbReference type="SUPFAM" id="SSF53098">
    <property type="entry name" value="Ribonuclease H-like"/>
    <property type="match status" value="1"/>
</dbReference>
<evidence type="ECO:0000259" key="1">
    <source>
        <dbReference type="PROSITE" id="PS50879"/>
    </source>
</evidence>
<comment type="caution">
    <text evidence="2">The sequence shown here is derived from an EMBL/GenBank/DDBJ whole genome shotgun (WGS) entry which is preliminary data.</text>
</comment>
<dbReference type="EMBL" id="QKXC01000326">
    <property type="protein sequence ID" value="RBR07093.1"/>
    <property type="molecule type" value="Genomic_DNA"/>
</dbReference>
<dbReference type="RefSeq" id="XP_031010991.1">
    <property type="nucleotide sequence ID" value="XM_031164969.1"/>
</dbReference>
<dbReference type="AlphaFoldDB" id="A0A366QQF2"/>
<dbReference type="InterPro" id="IPR036397">
    <property type="entry name" value="RNaseH_sf"/>
</dbReference>
<dbReference type="OrthoDB" id="245563at2759"/>
<proteinExistence type="predicted"/>
<sequence>MKIKTEPLKRRKGTGKAFPVRLKQTEISRVIPRVTSYFDSWRCRMVLSSRKLLLYADAAWLGGGHAAWAVSLGCDAQLGNSVTTGRVEALGPFNHSEPITSSRAELRAVIAALRLSDWKAEGFKSINVATGSTYVTGGVSRVKRWRDKGWKRKRGKDVSDRDLWELLLGETERWKDQDVEVCVLGVPREVTVETGKAASAAARKLQDQARFTDVALDPLLEAKNQPERVTIIIALGGNDLSPNSWQSTLLPMAQERSAETPERALKLLSGPPPAGIFIADAAITRHREVLERIIDAMHKGAKVVVGGVFASTVTPLEFARFFTILGLLWERAYPHRAPLYLRPGVLYRDSTVRLPRELMDKMYFIESVKESENWYTFTGNPAEHKAAVAYTTIGAGAFGFVGCVSHERGAINIARVMLGETL</sequence>
<dbReference type="GO" id="GO:0004523">
    <property type="term" value="F:RNA-DNA hybrid ribonuclease activity"/>
    <property type="evidence" value="ECO:0007669"/>
    <property type="project" value="InterPro"/>
</dbReference>
<accession>A0A366QQF2</accession>
<evidence type="ECO:0000313" key="2">
    <source>
        <dbReference type="EMBL" id="RBR07093.1"/>
    </source>
</evidence>
<dbReference type="PROSITE" id="PS50879">
    <property type="entry name" value="RNASE_H_1"/>
    <property type="match status" value="1"/>
</dbReference>
<dbReference type="GeneID" id="42000265"/>